<organism evidence="2 3">
    <name type="scientific">Aureobasidium pullulans</name>
    <name type="common">Black yeast</name>
    <name type="synonym">Pullularia pullulans</name>
    <dbReference type="NCBI Taxonomy" id="5580"/>
    <lineage>
        <taxon>Eukaryota</taxon>
        <taxon>Fungi</taxon>
        <taxon>Dikarya</taxon>
        <taxon>Ascomycota</taxon>
        <taxon>Pezizomycotina</taxon>
        <taxon>Dothideomycetes</taxon>
        <taxon>Dothideomycetidae</taxon>
        <taxon>Dothideales</taxon>
        <taxon>Saccotheciaceae</taxon>
        <taxon>Aureobasidium</taxon>
    </lineage>
</organism>
<dbReference type="GO" id="GO:0003824">
    <property type="term" value="F:catalytic activity"/>
    <property type="evidence" value="ECO:0007669"/>
    <property type="project" value="InterPro"/>
</dbReference>
<accession>A0A4S9KKP5</accession>
<name>A0A4S9KKP5_AURPU</name>
<dbReference type="Proteomes" id="UP000306584">
    <property type="component" value="Unassembled WGS sequence"/>
</dbReference>
<dbReference type="EMBL" id="QZBD01000386">
    <property type="protein sequence ID" value="THY16646.1"/>
    <property type="molecule type" value="Genomic_DNA"/>
</dbReference>
<evidence type="ECO:0000259" key="1">
    <source>
        <dbReference type="Pfam" id="PF03372"/>
    </source>
</evidence>
<reference evidence="2 3" key="1">
    <citation type="submission" date="2018-10" db="EMBL/GenBank/DDBJ databases">
        <title>Fifty Aureobasidium pullulans genomes reveal a recombining polyextremotolerant generalist.</title>
        <authorList>
            <person name="Gostincar C."/>
            <person name="Turk M."/>
            <person name="Zajc J."/>
            <person name="Gunde-Cimerman N."/>
        </authorList>
    </citation>
    <scope>NUCLEOTIDE SEQUENCE [LARGE SCALE GENOMIC DNA]</scope>
    <source>
        <strain evidence="2 3">EXF-6604</strain>
    </source>
</reference>
<feature type="non-terminal residue" evidence="2">
    <location>
        <position position="1"/>
    </location>
</feature>
<evidence type="ECO:0000313" key="3">
    <source>
        <dbReference type="Proteomes" id="UP000306584"/>
    </source>
</evidence>
<dbReference type="AlphaFoldDB" id="A0A4S9KKP5"/>
<evidence type="ECO:0000313" key="2">
    <source>
        <dbReference type="EMBL" id="THY16646.1"/>
    </source>
</evidence>
<feature type="domain" description="Endonuclease/exonuclease/phosphatase" evidence="1">
    <location>
        <begin position="339"/>
        <end position="631"/>
    </location>
</feature>
<sequence>AGAHKTKAVGCISQRHTRATCFVTSDSFHLFFIMKTGSTYLQFLVAAALAGQVVSAETIAQINGNKYLSPHNGKNVTNVNGLVTAKGPSGIWIRSTAPDSDERTSESVYVFDRNFGKNLTVGDIIQLNGTVTEYRSSKAYVYLTEIINPKLVQKISSGSAATPRVIGKDTLSPPNKAFSALDNGDVFGVPNNVSLISVANPTLVPRNYGMDFWESLSGELVTVKSAHALTKPNNYGDTWVVGDWKVTGLNSRGGLTTVDKDANPEAIIIGSPLDGSKNPAITRVGDTLGDITGIVSYSFGYYTILPLTALNVVKAIEPRLPPPTTLISSGDCSGLTVGSYNVENLWAGSAHLVNISDHIVNYLRSPNLVFVQEIQDNNGETNDAVVTANLTLTTLTSAISSIGGPEYEFIEIDPVDDKDGGAPGGNIRQAYLYNPDVLQLRKPNFGASTEANEVLPGPELKYNPGRIDPQNPAWTASRKPLVAEFETLDGKNSFFTINVHFGSKGGSSSIEGDARPPVNGGVEDRQEQMELTANFVADILAEDKNANIIVAGDFNEFAFVEPLENFLAISNLRDMDEAANIPRLERYTYLFDMNSQELDHMYISQALKPKAQYEHVHINTWVTLAEQISDHDPSVAKLNVCKK</sequence>
<dbReference type="SUPFAM" id="SSF56219">
    <property type="entry name" value="DNase I-like"/>
    <property type="match status" value="1"/>
</dbReference>
<dbReference type="PANTHER" id="PTHR42834:SF1">
    <property type="entry name" value="ENDONUCLEASE_EXONUCLEASE_PHOSPHATASE FAMILY PROTEIN (AFU_ORTHOLOGUE AFUA_3G09210)"/>
    <property type="match status" value="1"/>
</dbReference>
<dbReference type="InterPro" id="IPR036691">
    <property type="entry name" value="Endo/exonu/phosph_ase_sf"/>
</dbReference>
<dbReference type="InterPro" id="IPR005135">
    <property type="entry name" value="Endo/exonuclease/phosphatase"/>
</dbReference>
<protein>
    <submittedName>
        <fullName evidence="2">DNase I-like protein</fullName>
    </submittedName>
</protein>
<comment type="caution">
    <text evidence="2">The sequence shown here is derived from an EMBL/GenBank/DDBJ whole genome shotgun (WGS) entry which is preliminary data.</text>
</comment>
<dbReference type="Pfam" id="PF03372">
    <property type="entry name" value="Exo_endo_phos"/>
    <property type="match status" value="1"/>
</dbReference>
<gene>
    <name evidence="2" type="ORF">D6D01_07659</name>
</gene>
<proteinExistence type="predicted"/>
<dbReference type="PANTHER" id="PTHR42834">
    <property type="entry name" value="ENDONUCLEASE/EXONUCLEASE/PHOSPHATASE FAMILY PROTEIN (AFU_ORTHOLOGUE AFUA_3G09210)"/>
    <property type="match status" value="1"/>
</dbReference>
<dbReference type="Gene3D" id="3.60.10.10">
    <property type="entry name" value="Endonuclease/exonuclease/phosphatase"/>
    <property type="match status" value="1"/>
</dbReference>
<dbReference type="CDD" id="cd04486">
    <property type="entry name" value="YhcR_OBF_like"/>
    <property type="match status" value="1"/>
</dbReference>